<dbReference type="EMBL" id="PEBX01000144">
    <property type="protein sequence ID" value="PTQ55303.1"/>
    <property type="molecule type" value="Genomic_DNA"/>
</dbReference>
<feature type="domain" description="Amidohydrolase-related" evidence="5">
    <location>
        <begin position="94"/>
        <end position="375"/>
    </location>
</feature>
<dbReference type="Pfam" id="PF13382">
    <property type="entry name" value="Adenine_deam_C"/>
    <property type="match status" value="1"/>
</dbReference>
<proteinExistence type="inferred from homology"/>
<dbReference type="InterPro" id="IPR026912">
    <property type="entry name" value="Adenine_deam_C"/>
</dbReference>
<dbReference type="Proteomes" id="UP000244338">
    <property type="component" value="Unassembled WGS sequence"/>
</dbReference>
<dbReference type="InterPro" id="IPR011059">
    <property type="entry name" value="Metal-dep_hydrolase_composite"/>
</dbReference>
<keyword evidence="3" id="KW-0378">Hydrolase</keyword>
<evidence type="ECO:0000256" key="4">
    <source>
        <dbReference type="ARBA" id="ARBA00047720"/>
    </source>
</evidence>
<dbReference type="Gene3D" id="2.30.40.10">
    <property type="entry name" value="Urease, subunit C, domain 1"/>
    <property type="match status" value="1"/>
</dbReference>
<gene>
    <name evidence="7" type="ORF">BSOLF_2464</name>
</gene>
<evidence type="ECO:0000256" key="1">
    <source>
        <dbReference type="ARBA" id="ARBA00006773"/>
    </source>
</evidence>
<reference evidence="8" key="1">
    <citation type="journal article" date="2018" name="Sci. Rep.">
        <title>Lignite coal burning seam in the remote Altai Mountains harbors a hydrogen-driven thermophilic microbial community.</title>
        <authorList>
            <person name="Kadnikov V.V."/>
            <person name="Mardanov A.V."/>
            <person name="Ivasenko D.A."/>
            <person name="Antsiferov D.V."/>
            <person name="Beletsky A.V."/>
            <person name="Karnachuk O.V."/>
            <person name="Ravin N.V."/>
        </authorList>
    </citation>
    <scope>NUCLEOTIDE SEQUENCE [LARGE SCALE GENOMIC DNA]</scope>
</reference>
<comment type="caution">
    <text evidence="7">The sequence shown here is derived from an EMBL/GenBank/DDBJ whole genome shotgun (WGS) entry which is preliminary data.</text>
</comment>
<evidence type="ECO:0000256" key="3">
    <source>
        <dbReference type="ARBA" id="ARBA00022801"/>
    </source>
</evidence>
<comment type="catalytic activity">
    <reaction evidence="4">
        <text>adenine + H2O + H(+) = hypoxanthine + NH4(+)</text>
        <dbReference type="Rhea" id="RHEA:23688"/>
        <dbReference type="ChEBI" id="CHEBI:15377"/>
        <dbReference type="ChEBI" id="CHEBI:15378"/>
        <dbReference type="ChEBI" id="CHEBI:16708"/>
        <dbReference type="ChEBI" id="CHEBI:17368"/>
        <dbReference type="ChEBI" id="CHEBI:28938"/>
        <dbReference type="EC" id="3.5.4.2"/>
    </reaction>
</comment>
<evidence type="ECO:0000313" key="7">
    <source>
        <dbReference type="EMBL" id="PTQ55303.1"/>
    </source>
</evidence>
<accession>A0A2R6XY17</accession>
<name>A0A2R6XY17_9BACL</name>
<evidence type="ECO:0000313" key="8">
    <source>
        <dbReference type="Proteomes" id="UP000244338"/>
    </source>
</evidence>
<evidence type="ECO:0000256" key="2">
    <source>
        <dbReference type="ARBA" id="ARBA00012782"/>
    </source>
</evidence>
<organism evidence="7 8">
    <name type="scientific">Candidatus Carbonibacillus altaicus</name>
    <dbReference type="NCBI Taxonomy" id="2163959"/>
    <lineage>
        <taxon>Bacteria</taxon>
        <taxon>Bacillati</taxon>
        <taxon>Bacillota</taxon>
        <taxon>Bacilli</taxon>
        <taxon>Bacillales</taxon>
        <taxon>Candidatus Carbonibacillus</taxon>
    </lineage>
</organism>
<sequence length="604" mass="67776">MLLTSSVHHTAQTAATLPGRLKPLGSQERALLIRTALGLEPVDVWLKDGLVLNGFTGEWLKQHVWIKNDTIVYVGDKSPSQDVRETIDLDGYALVPGYIEPHAHPFQLYHPYTLAEFALVHGTTVLIADNMMMFHALDLAAWQEQMETMQKHPLHWLWWARVTPQARDTRTSDRYTEEALEALAHDPNVLQAGELTDIRPLIEGDPSALGRLDPFIRQGKRIEGHAPGASWETLSRLQLAGVTADHEAINEEELLRRLRLGYYAALRHSSIRRDLPALLTALKSLPAGWERLMLTTDGSTPPFLEHGLTDFLLRIAMAEGVPPALAYRMATLNPATYYRLDGRVGAIAPGRLADLNVLTSVDEPTPESVMIGGRLRVRHGSFTDALPDFPYPKKARSWARPFALTLEDMEIVWPHDEDFPVLHLLSDVITVLKSMPLPVQNGKIDLSARPDLQYIYLFDREGKWLARGVLSGFARLPLALASTYTASGDLLLIGSRPERLLRLAEAAIHQGGIYLEWQADIGDQHYFLPLPYDGHMSDLGMDRLITETKTLVQLLGDLGFEHPDPIYTLLFLTSTHLPRVRMTEEGIYLVKEQKIVLPSIILKR</sequence>
<protein>
    <recommendedName>
        <fullName evidence="2">adenine deaminase</fullName>
        <ecNumber evidence="2">3.5.4.2</ecNumber>
    </recommendedName>
</protein>
<dbReference type="InterPro" id="IPR032466">
    <property type="entry name" value="Metal_Hydrolase"/>
</dbReference>
<evidence type="ECO:0000259" key="5">
    <source>
        <dbReference type="Pfam" id="PF01979"/>
    </source>
</evidence>
<dbReference type="EC" id="3.5.4.2" evidence="2"/>
<dbReference type="PANTHER" id="PTHR11113">
    <property type="entry name" value="N-ACETYLGLUCOSAMINE-6-PHOSPHATE DEACETYLASE"/>
    <property type="match status" value="1"/>
</dbReference>
<dbReference type="SUPFAM" id="SSF51556">
    <property type="entry name" value="Metallo-dependent hydrolases"/>
    <property type="match status" value="1"/>
</dbReference>
<dbReference type="InterPro" id="IPR006680">
    <property type="entry name" value="Amidohydro-rel"/>
</dbReference>
<comment type="similarity">
    <text evidence="1">Belongs to the metallo-dependent hydrolases superfamily. Adenine deaminase family.</text>
</comment>
<dbReference type="Gene3D" id="3.20.20.140">
    <property type="entry name" value="Metal-dependent hydrolases"/>
    <property type="match status" value="1"/>
</dbReference>
<dbReference type="SUPFAM" id="SSF51338">
    <property type="entry name" value="Composite domain of metallo-dependent hydrolases"/>
    <property type="match status" value="1"/>
</dbReference>
<dbReference type="GO" id="GO:0000034">
    <property type="term" value="F:adenine deaminase activity"/>
    <property type="evidence" value="ECO:0007669"/>
    <property type="project" value="UniProtKB-EC"/>
</dbReference>
<feature type="domain" description="Adenine deaminase C-terminal" evidence="6">
    <location>
        <begin position="428"/>
        <end position="593"/>
    </location>
</feature>
<dbReference type="PANTHER" id="PTHR11113:SF6">
    <property type="entry name" value="ADENINE DEAMINASE YERA-RELATED"/>
    <property type="match status" value="1"/>
</dbReference>
<evidence type="ECO:0000259" key="6">
    <source>
        <dbReference type="Pfam" id="PF13382"/>
    </source>
</evidence>
<dbReference type="AlphaFoldDB" id="A0A2R6XY17"/>
<dbReference type="Pfam" id="PF01979">
    <property type="entry name" value="Amidohydro_1"/>
    <property type="match status" value="1"/>
</dbReference>